<keyword evidence="1" id="KW-0067">ATP-binding</keyword>
<evidence type="ECO:0000313" key="1">
    <source>
        <dbReference type="EMBL" id="SDK03901.1"/>
    </source>
</evidence>
<evidence type="ECO:0000313" key="2">
    <source>
        <dbReference type="Proteomes" id="UP000182836"/>
    </source>
</evidence>
<organism evidence="1 2">
    <name type="scientific">Aneurinibacillus migulanus</name>
    <name type="common">Bacillus migulanus</name>
    <dbReference type="NCBI Taxonomy" id="47500"/>
    <lineage>
        <taxon>Bacteria</taxon>
        <taxon>Bacillati</taxon>
        <taxon>Bacillota</taxon>
        <taxon>Bacilli</taxon>
        <taxon>Bacillales</taxon>
        <taxon>Paenibacillaceae</taxon>
        <taxon>Aneurinibacillus group</taxon>
        <taxon>Aneurinibacillus</taxon>
    </lineage>
</organism>
<dbReference type="EMBL" id="FNED01000036">
    <property type="protein sequence ID" value="SDK03901.1"/>
    <property type="molecule type" value="Genomic_DNA"/>
</dbReference>
<keyword evidence="1" id="KW-0547">Nucleotide-binding</keyword>
<name>A0A1G8YMA3_ANEMI</name>
<accession>A0A1G8YMA3</accession>
<gene>
    <name evidence="1" type="ORF">SAMN04487909_13653</name>
</gene>
<dbReference type="RefSeq" id="WP_255322314.1">
    <property type="nucleotide sequence ID" value="NZ_BJOA01000288.1"/>
</dbReference>
<sequence>MIKLNGVTFCYGNKDGGAGNETGVKNIGLFVEAGQCVVLCGRF</sequence>
<dbReference type="GO" id="GO:0005524">
    <property type="term" value="F:ATP binding"/>
    <property type="evidence" value="ECO:0007669"/>
    <property type="project" value="UniProtKB-KW"/>
</dbReference>
<proteinExistence type="predicted"/>
<reference evidence="1 2" key="1">
    <citation type="submission" date="2016-10" db="EMBL/GenBank/DDBJ databases">
        <authorList>
            <person name="de Groot N.N."/>
        </authorList>
    </citation>
    <scope>NUCLEOTIDE SEQUENCE [LARGE SCALE GENOMIC DNA]</scope>
    <source>
        <strain evidence="1 2">DSM 2895</strain>
    </source>
</reference>
<protein>
    <submittedName>
        <fullName evidence="1">Energy-coupling factor transport system ATP-binding protein</fullName>
    </submittedName>
</protein>
<dbReference type="GeneID" id="87589751"/>
<dbReference type="Proteomes" id="UP000182836">
    <property type="component" value="Unassembled WGS sequence"/>
</dbReference>
<dbReference type="AlphaFoldDB" id="A0A1G8YMA3"/>